<evidence type="ECO:0000259" key="1">
    <source>
        <dbReference type="PROSITE" id="PS50041"/>
    </source>
</evidence>
<dbReference type="InterPro" id="IPR016187">
    <property type="entry name" value="CTDL_fold"/>
</dbReference>
<evidence type="ECO:0000313" key="2">
    <source>
        <dbReference type="EMBL" id="VDK18664.1"/>
    </source>
</evidence>
<dbReference type="Proteomes" id="UP000267096">
    <property type="component" value="Unassembled WGS sequence"/>
</dbReference>
<dbReference type="SMART" id="SM00034">
    <property type="entry name" value="CLECT"/>
    <property type="match status" value="1"/>
</dbReference>
<dbReference type="Gene3D" id="3.10.100.10">
    <property type="entry name" value="Mannose-Binding Protein A, subunit A"/>
    <property type="match status" value="1"/>
</dbReference>
<dbReference type="AlphaFoldDB" id="A0A3P6NS99"/>
<gene>
    <name evidence="2" type="ORF">ASIM_LOCUS1344</name>
</gene>
<feature type="domain" description="C-type lectin" evidence="1">
    <location>
        <begin position="23"/>
        <end position="130"/>
    </location>
</feature>
<accession>A0A3P6NS99</accession>
<dbReference type="PROSITE" id="PS50041">
    <property type="entry name" value="C_TYPE_LECTIN_2"/>
    <property type="match status" value="1"/>
</dbReference>
<dbReference type="CDD" id="cd00037">
    <property type="entry name" value="CLECT"/>
    <property type="match status" value="1"/>
</dbReference>
<protein>
    <recommendedName>
        <fullName evidence="1">C-type lectin domain-containing protein</fullName>
    </recommendedName>
</protein>
<dbReference type="InterPro" id="IPR001304">
    <property type="entry name" value="C-type_lectin-like"/>
</dbReference>
<dbReference type="EMBL" id="UYRR01001368">
    <property type="protein sequence ID" value="VDK18664.1"/>
    <property type="molecule type" value="Genomic_DNA"/>
</dbReference>
<dbReference type="SUPFAM" id="SSF56436">
    <property type="entry name" value="C-type lectin-like"/>
    <property type="match status" value="1"/>
</dbReference>
<dbReference type="InterPro" id="IPR016186">
    <property type="entry name" value="C-type_lectin-like/link_sf"/>
</dbReference>
<evidence type="ECO:0000313" key="3">
    <source>
        <dbReference type="Proteomes" id="UP000267096"/>
    </source>
</evidence>
<reference evidence="2 3" key="1">
    <citation type="submission" date="2018-11" db="EMBL/GenBank/DDBJ databases">
        <authorList>
            <consortium name="Pathogen Informatics"/>
        </authorList>
    </citation>
    <scope>NUCLEOTIDE SEQUENCE [LARGE SCALE GENOMIC DNA]</scope>
</reference>
<sequence>MSQFSANCFCLRPYVQFTDQCEKFGECVYQQSEAFSHQIAQNRCADYNANMTDILSAKKDAFLKDLAAGEDAQSLWLGATRVDGKYTWTSSGEAVSGYEPWAENQPNVADGNCAFEDFKTGKWSSASCDELFTVHNFACQKIACE</sequence>
<proteinExistence type="predicted"/>
<name>A0A3P6NS99_ANISI</name>
<keyword evidence="3" id="KW-1185">Reference proteome</keyword>
<organism evidence="2 3">
    <name type="scientific">Anisakis simplex</name>
    <name type="common">Herring worm</name>
    <dbReference type="NCBI Taxonomy" id="6269"/>
    <lineage>
        <taxon>Eukaryota</taxon>
        <taxon>Metazoa</taxon>
        <taxon>Ecdysozoa</taxon>
        <taxon>Nematoda</taxon>
        <taxon>Chromadorea</taxon>
        <taxon>Rhabditida</taxon>
        <taxon>Spirurina</taxon>
        <taxon>Ascaridomorpha</taxon>
        <taxon>Ascaridoidea</taxon>
        <taxon>Anisakidae</taxon>
        <taxon>Anisakis</taxon>
        <taxon>Anisakis simplex complex</taxon>
    </lineage>
</organism>
<dbReference type="OrthoDB" id="5787264at2759"/>
<dbReference type="Pfam" id="PF00059">
    <property type="entry name" value="Lectin_C"/>
    <property type="match status" value="1"/>
</dbReference>